<evidence type="ECO:0000313" key="3">
    <source>
        <dbReference type="Proteomes" id="UP001433268"/>
    </source>
</evidence>
<feature type="transmembrane region" description="Helical" evidence="1">
    <location>
        <begin position="110"/>
        <end position="127"/>
    </location>
</feature>
<evidence type="ECO:0000256" key="1">
    <source>
        <dbReference type="SAM" id="Phobius"/>
    </source>
</evidence>
<dbReference type="RefSeq" id="XP_066668393.1">
    <property type="nucleotide sequence ID" value="XM_066813051.1"/>
</dbReference>
<protein>
    <recommendedName>
        <fullName evidence="4">Integral membrane protein</fullName>
    </recommendedName>
</protein>
<keyword evidence="3" id="KW-1185">Reference proteome</keyword>
<reference evidence="2 3" key="1">
    <citation type="submission" date="2023-01" db="EMBL/GenBank/DDBJ databases">
        <title>Analysis of 21 Apiospora genomes using comparative genomics revels a genus with tremendous synthesis potential of carbohydrate active enzymes and secondary metabolites.</title>
        <authorList>
            <person name="Sorensen T."/>
        </authorList>
    </citation>
    <scope>NUCLEOTIDE SEQUENCE [LARGE SCALE GENOMIC DNA]</scope>
    <source>
        <strain evidence="2 3">CBS 114990</strain>
    </source>
</reference>
<organism evidence="2 3">
    <name type="scientific">Apiospora hydei</name>
    <dbReference type="NCBI Taxonomy" id="1337664"/>
    <lineage>
        <taxon>Eukaryota</taxon>
        <taxon>Fungi</taxon>
        <taxon>Dikarya</taxon>
        <taxon>Ascomycota</taxon>
        <taxon>Pezizomycotina</taxon>
        <taxon>Sordariomycetes</taxon>
        <taxon>Xylariomycetidae</taxon>
        <taxon>Amphisphaeriales</taxon>
        <taxon>Apiosporaceae</taxon>
        <taxon>Apiospora</taxon>
    </lineage>
</organism>
<keyword evidence="1" id="KW-1133">Transmembrane helix</keyword>
<evidence type="ECO:0000313" key="2">
    <source>
        <dbReference type="EMBL" id="KAK8080918.1"/>
    </source>
</evidence>
<dbReference type="Proteomes" id="UP001433268">
    <property type="component" value="Unassembled WGS sequence"/>
</dbReference>
<dbReference type="EMBL" id="JAQQWN010000006">
    <property type="protein sequence ID" value="KAK8080918.1"/>
    <property type="molecule type" value="Genomic_DNA"/>
</dbReference>
<keyword evidence="1" id="KW-0812">Transmembrane</keyword>
<feature type="transmembrane region" description="Helical" evidence="1">
    <location>
        <begin position="12"/>
        <end position="30"/>
    </location>
</feature>
<accession>A0ABR1WBV4</accession>
<dbReference type="InterPro" id="IPR025363">
    <property type="entry name" value="DUF4267"/>
</dbReference>
<dbReference type="Pfam" id="PF14087">
    <property type="entry name" value="DUF4267"/>
    <property type="match status" value="1"/>
</dbReference>
<gene>
    <name evidence="2" type="ORF">PG997_008736</name>
</gene>
<dbReference type="GeneID" id="92046111"/>
<feature type="transmembrane region" description="Helical" evidence="1">
    <location>
        <begin position="82"/>
        <end position="104"/>
    </location>
</feature>
<feature type="transmembrane region" description="Helical" evidence="1">
    <location>
        <begin position="57"/>
        <end position="75"/>
    </location>
</feature>
<comment type="caution">
    <text evidence="2">The sequence shown here is derived from an EMBL/GenBank/DDBJ whole genome shotgun (WGS) entry which is preliminary data.</text>
</comment>
<keyword evidence="1" id="KW-0472">Membrane</keyword>
<proteinExistence type="predicted"/>
<sequence>MASSSRTAALKIAAYVFATIFTGFGINAFIRPDHALTLFEFSPPITPADRRMVDSLMYVYGARDVFMGVAIYAAAMAGSKRSLAVTLLAASGVAFVDGAACFAAHGQGHWNHWGYAPIVAAVGALLLK</sequence>
<name>A0ABR1WBV4_9PEZI</name>
<evidence type="ECO:0008006" key="4">
    <source>
        <dbReference type="Google" id="ProtNLM"/>
    </source>
</evidence>